<keyword evidence="2 5" id="KW-0812">Transmembrane</keyword>
<feature type="transmembrane region" description="Helical" evidence="6">
    <location>
        <begin position="138"/>
        <end position="156"/>
    </location>
</feature>
<evidence type="ECO:0000313" key="8">
    <source>
        <dbReference type="Proteomes" id="UP000695022"/>
    </source>
</evidence>
<proteinExistence type="inferred from homology"/>
<comment type="subcellular location">
    <subcellularLocation>
        <location evidence="1">Membrane</location>
    </subcellularLocation>
</comment>
<dbReference type="InterPro" id="IPR053093">
    <property type="entry name" value="GPCR-like"/>
</dbReference>
<comment type="similarity">
    <text evidence="5">Belongs to the G-protein coupled receptor 1 family.</text>
</comment>
<evidence type="ECO:0000256" key="1">
    <source>
        <dbReference type="ARBA" id="ARBA00004370"/>
    </source>
</evidence>
<feature type="transmembrane region" description="Helical" evidence="6">
    <location>
        <begin position="30"/>
        <end position="50"/>
    </location>
</feature>
<gene>
    <name evidence="9" type="primary">LOC106818484</name>
</gene>
<protein>
    <submittedName>
        <fullName evidence="9">Probable G-protein coupled receptor AH9.1</fullName>
    </submittedName>
</protein>
<keyword evidence="5" id="KW-0807">Transducer</keyword>
<feature type="transmembrane region" description="Helical" evidence="6">
    <location>
        <begin position="71"/>
        <end position="89"/>
    </location>
</feature>
<dbReference type="Proteomes" id="UP000695022">
    <property type="component" value="Unplaced"/>
</dbReference>
<keyword evidence="5 9" id="KW-0675">Receptor</keyword>
<evidence type="ECO:0000256" key="6">
    <source>
        <dbReference type="SAM" id="Phobius"/>
    </source>
</evidence>
<keyword evidence="4 6" id="KW-0472">Membrane</keyword>
<dbReference type="PANTHER" id="PTHR47760:SF1">
    <property type="entry name" value="G-PROTEIN COUPLED RECEPTORS FAMILY 1 PROFILE DOMAIN-CONTAINING PROTEIN"/>
    <property type="match status" value="1"/>
</dbReference>
<accession>A0ABM1F2J9</accession>
<reference evidence="9" key="1">
    <citation type="submission" date="2025-08" db="UniProtKB">
        <authorList>
            <consortium name="RefSeq"/>
        </authorList>
    </citation>
    <scope>IDENTIFICATION</scope>
</reference>
<dbReference type="PROSITE" id="PS50262">
    <property type="entry name" value="G_PROTEIN_RECEP_F1_2"/>
    <property type="match status" value="1"/>
</dbReference>
<keyword evidence="3 6" id="KW-1133">Transmembrane helix</keyword>
<organism evidence="8 9">
    <name type="scientific">Priapulus caudatus</name>
    <name type="common">Priapulid worm</name>
    <dbReference type="NCBI Taxonomy" id="37621"/>
    <lineage>
        <taxon>Eukaryota</taxon>
        <taxon>Metazoa</taxon>
        <taxon>Ecdysozoa</taxon>
        <taxon>Scalidophora</taxon>
        <taxon>Priapulida</taxon>
        <taxon>Priapulimorpha</taxon>
        <taxon>Priapulimorphida</taxon>
        <taxon>Priapulidae</taxon>
        <taxon>Priapulus</taxon>
    </lineage>
</organism>
<dbReference type="PROSITE" id="PS00237">
    <property type="entry name" value="G_PROTEIN_RECEP_F1_1"/>
    <property type="match status" value="1"/>
</dbReference>
<name>A0ABM1F2J9_PRICU</name>
<feature type="domain" description="G-protein coupled receptors family 1 profile" evidence="7">
    <location>
        <begin position="42"/>
        <end position="246"/>
    </location>
</feature>
<dbReference type="Gene3D" id="1.20.1070.10">
    <property type="entry name" value="Rhodopsin 7-helix transmembrane proteins"/>
    <property type="match status" value="1"/>
</dbReference>
<keyword evidence="8" id="KW-1185">Reference proteome</keyword>
<evidence type="ECO:0000259" key="7">
    <source>
        <dbReference type="PROSITE" id="PS50262"/>
    </source>
</evidence>
<evidence type="ECO:0000256" key="5">
    <source>
        <dbReference type="RuleBase" id="RU000688"/>
    </source>
</evidence>
<dbReference type="PRINTS" id="PR00237">
    <property type="entry name" value="GPCRRHODOPSN"/>
</dbReference>
<dbReference type="SUPFAM" id="SSF81321">
    <property type="entry name" value="Family A G protein-coupled receptor-like"/>
    <property type="match status" value="1"/>
</dbReference>
<dbReference type="InterPro" id="IPR017452">
    <property type="entry name" value="GPCR_Rhodpsn_7TM"/>
</dbReference>
<feature type="transmembrane region" description="Helical" evidence="6">
    <location>
        <begin position="185"/>
        <end position="209"/>
    </location>
</feature>
<dbReference type="RefSeq" id="XP_014678670.1">
    <property type="nucleotide sequence ID" value="XM_014823184.1"/>
</dbReference>
<dbReference type="InterPro" id="IPR000276">
    <property type="entry name" value="GPCR_Rhodpsn"/>
</dbReference>
<dbReference type="CDD" id="cd14978">
    <property type="entry name" value="7tmA_FMRFamide_R-like"/>
    <property type="match status" value="1"/>
</dbReference>
<evidence type="ECO:0000313" key="9">
    <source>
        <dbReference type="RefSeq" id="XP_014678670.1"/>
    </source>
</evidence>
<dbReference type="GeneID" id="106818484"/>
<evidence type="ECO:0000256" key="2">
    <source>
        <dbReference type="ARBA" id="ARBA00022692"/>
    </source>
</evidence>
<evidence type="ECO:0000256" key="3">
    <source>
        <dbReference type="ARBA" id="ARBA00022989"/>
    </source>
</evidence>
<evidence type="ECO:0000256" key="4">
    <source>
        <dbReference type="ARBA" id="ARBA00023136"/>
    </source>
</evidence>
<keyword evidence="5" id="KW-0297">G-protein coupled receptor</keyword>
<sequence>MTILFGSYYLTQVFIHNLDVSVHLARFRTYVYLPGFNSLAAVSNTLVMIVTVDRWWSICHPLRAIAWRSFAVARATVAAVYVLCFALHVPELFTYTVGRWRDLATNKTYYSADWNSDIHKTGFYRIAWPWSKVILTKLLPIVVVMVMNPLIFRAFYVAGRRRRQLSAAQTGSAADLRQQAEQRHLTVLLITLSVTFVVCVAPQVVLSLVDRMVPQQQLITNYDFQVFRDVANFLELVNVSVNFYLYSVSNASFRRALCGPVAGACRAVSRLPSRASTRSSELRWASGTDGVYAITLPAIAAAAEKRGASPVSSQSHSTTMSAL</sequence>
<dbReference type="PANTHER" id="PTHR47760">
    <property type="entry name" value="G-PROTEIN COUPLED RECEPTOR B0563.6-LIKE PROTEIN-RELATED"/>
    <property type="match status" value="1"/>
</dbReference>
<dbReference type="Pfam" id="PF00001">
    <property type="entry name" value="7tm_1"/>
    <property type="match status" value="1"/>
</dbReference>